<comment type="caution">
    <text evidence="1">The sequence shown here is derived from an EMBL/GenBank/DDBJ whole genome shotgun (WGS) entry which is preliminary data.</text>
</comment>
<organism evidence="1 2">
    <name type="scientific">Platanthera guangdongensis</name>
    <dbReference type="NCBI Taxonomy" id="2320717"/>
    <lineage>
        <taxon>Eukaryota</taxon>
        <taxon>Viridiplantae</taxon>
        <taxon>Streptophyta</taxon>
        <taxon>Embryophyta</taxon>
        <taxon>Tracheophyta</taxon>
        <taxon>Spermatophyta</taxon>
        <taxon>Magnoliopsida</taxon>
        <taxon>Liliopsida</taxon>
        <taxon>Asparagales</taxon>
        <taxon>Orchidaceae</taxon>
        <taxon>Orchidoideae</taxon>
        <taxon>Orchideae</taxon>
        <taxon>Orchidinae</taxon>
        <taxon>Platanthera</taxon>
    </lineage>
</organism>
<dbReference type="Gene3D" id="3.40.50.1820">
    <property type="entry name" value="alpha/beta hydrolase"/>
    <property type="match status" value="1"/>
</dbReference>
<reference evidence="1 2" key="1">
    <citation type="journal article" date="2022" name="Nat. Plants">
        <title>Genomes of leafy and leafless Platanthera orchids illuminate the evolution of mycoheterotrophy.</title>
        <authorList>
            <person name="Li M.H."/>
            <person name="Liu K.W."/>
            <person name="Li Z."/>
            <person name="Lu H.C."/>
            <person name="Ye Q.L."/>
            <person name="Zhang D."/>
            <person name="Wang J.Y."/>
            <person name="Li Y.F."/>
            <person name="Zhong Z.M."/>
            <person name="Liu X."/>
            <person name="Yu X."/>
            <person name="Liu D.K."/>
            <person name="Tu X.D."/>
            <person name="Liu B."/>
            <person name="Hao Y."/>
            <person name="Liao X.Y."/>
            <person name="Jiang Y.T."/>
            <person name="Sun W.H."/>
            <person name="Chen J."/>
            <person name="Chen Y.Q."/>
            <person name="Ai Y."/>
            <person name="Zhai J.W."/>
            <person name="Wu S.S."/>
            <person name="Zhou Z."/>
            <person name="Hsiao Y.Y."/>
            <person name="Wu W.L."/>
            <person name="Chen Y.Y."/>
            <person name="Lin Y.F."/>
            <person name="Hsu J.L."/>
            <person name="Li C.Y."/>
            <person name="Wang Z.W."/>
            <person name="Zhao X."/>
            <person name="Zhong W.Y."/>
            <person name="Ma X.K."/>
            <person name="Ma L."/>
            <person name="Huang J."/>
            <person name="Chen G.Z."/>
            <person name="Huang M.Z."/>
            <person name="Huang L."/>
            <person name="Peng D.H."/>
            <person name="Luo Y.B."/>
            <person name="Zou S.Q."/>
            <person name="Chen S.P."/>
            <person name="Lan S."/>
            <person name="Tsai W.C."/>
            <person name="Van de Peer Y."/>
            <person name="Liu Z.J."/>
        </authorList>
    </citation>
    <scope>NUCLEOTIDE SEQUENCE [LARGE SCALE GENOMIC DNA]</scope>
    <source>
        <strain evidence="1">Lor288</strain>
    </source>
</reference>
<dbReference type="InterPro" id="IPR029058">
    <property type="entry name" value="AB_hydrolase_fold"/>
</dbReference>
<evidence type="ECO:0000313" key="2">
    <source>
        <dbReference type="Proteomes" id="UP001412067"/>
    </source>
</evidence>
<dbReference type="InterPro" id="IPR013744">
    <property type="entry name" value="SidJ"/>
</dbReference>
<protein>
    <submittedName>
        <fullName evidence="1">Uncharacterized protein</fullName>
    </submittedName>
</protein>
<name>A0ABR2M1Q8_9ASPA</name>
<dbReference type="EMBL" id="JBBWWR010000013">
    <property type="protein sequence ID" value="KAK8956278.1"/>
    <property type="molecule type" value="Genomic_DNA"/>
</dbReference>
<keyword evidence="2" id="KW-1185">Reference proteome</keyword>
<proteinExistence type="predicted"/>
<gene>
    <name evidence="1" type="ORF">KSP40_PGU011863</name>
</gene>
<dbReference type="Pfam" id="PF08538">
    <property type="entry name" value="DUF1749"/>
    <property type="match status" value="1"/>
</dbReference>
<dbReference type="Proteomes" id="UP001412067">
    <property type="component" value="Unassembled WGS sequence"/>
</dbReference>
<accession>A0ABR2M1Q8</accession>
<evidence type="ECO:0000313" key="1">
    <source>
        <dbReference type="EMBL" id="KAK8956278.1"/>
    </source>
</evidence>
<sequence>MRGNMMHGLQVDNAMDVGGFLDVDSMFISVASSWYLEPLSIALESESWSLVQPLLSSSYVGYGTSTLELGSPVHKASPHNEGPGKGPTTIFREIPTVGCLPIFDLGFPLWPRRYRRAPRTTSFLSDFCPGQMLGAVRVEALATDSHEDGLAYGEWSLARDERLALMIGEQVTSLKATRAGSTLRRAEKIMSSRLRVQFVNVKRFILLPVRIEESCSCRIVGDLTFLSVNPQASFPKRHETLLCLTFRVEEISFYSRREEEFIRTRERHAQLRHRLSFLLDILVDPHGGLGSITDGLHQVRVDARRVRIDAHRLPIDAVELDTQSSRATKNVIGYTCIIDCKMNMSHEVNRTVGDPFGEASTPIGRHVIKRRSALQKGPRTSEREQ</sequence>